<dbReference type="Gene3D" id="3.40.50.960">
    <property type="entry name" value="Lumazine/riboflavin synthase"/>
    <property type="match status" value="1"/>
</dbReference>
<evidence type="ECO:0000256" key="7">
    <source>
        <dbReference type="RuleBase" id="RU003795"/>
    </source>
</evidence>
<protein>
    <recommendedName>
        <fullName evidence="3 7">6,7-dimethyl-8-ribityllumazine synthase</fullName>
        <shortName evidence="7">DMRL synthase</shortName>
        <ecNumber evidence="3 7">2.5.1.78</ecNumber>
    </recommendedName>
</protein>
<evidence type="ECO:0000256" key="4">
    <source>
        <dbReference type="ARBA" id="ARBA00022619"/>
    </source>
</evidence>
<dbReference type="OrthoDB" id="2965at2759"/>
<dbReference type="InterPro" id="IPR034964">
    <property type="entry name" value="LS"/>
</dbReference>
<dbReference type="VEuPathDB" id="FungiDB:SeMB42_g07773"/>
<comment type="catalytic activity">
    <reaction evidence="6 7">
        <text>(2S)-2-hydroxy-3-oxobutyl phosphate + 5-amino-6-(D-ribitylamino)uracil = 6,7-dimethyl-8-(1-D-ribityl)lumazine + phosphate + 2 H2O + H(+)</text>
        <dbReference type="Rhea" id="RHEA:26152"/>
        <dbReference type="ChEBI" id="CHEBI:15377"/>
        <dbReference type="ChEBI" id="CHEBI:15378"/>
        <dbReference type="ChEBI" id="CHEBI:15934"/>
        <dbReference type="ChEBI" id="CHEBI:43474"/>
        <dbReference type="ChEBI" id="CHEBI:58201"/>
        <dbReference type="ChEBI" id="CHEBI:58830"/>
        <dbReference type="EC" id="2.5.1.78"/>
    </reaction>
</comment>
<dbReference type="HAMAP" id="MF_00178">
    <property type="entry name" value="Lumazine_synth"/>
    <property type="match status" value="1"/>
</dbReference>
<evidence type="ECO:0000256" key="1">
    <source>
        <dbReference type="ARBA" id="ARBA00004917"/>
    </source>
</evidence>
<dbReference type="CDD" id="cd09209">
    <property type="entry name" value="Lumazine_synthase-I"/>
    <property type="match status" value="1"/>
</dbReference>
<dbReference type="PANTHER" id="PTHR21058:SF0">
    <property type="entry name" value="6,7-DIMETHYL-8-RIBITYLLUMAZINE SYNTHASE"/>
    <property type="match status" value="1"/>
</dbReference>
<evidence type="ECO:0000313" key="8">
    <source>
        <dbReference type="EMBL" id="TPX47224.1"/>
    </source>
</evidence>
<dbReference type="Pfam" id="PF00885">
    <property type="entry name" value="DMRL_synthase"/>
    <property type="match status" value="1"/>
</dbReference>
<dbReference type="GO" id="GO:0009349">
    <property type="term" value="C:riboflavin synthase complex"/>
    <property type="evidence" value="ECO:0007669"/>
    <property type="project" value="UniProtKB-UniRule"/>
</dbReference>
<dbReference type="GO" id="GO:0000906">
    <property type="term" value="F:6,7-dimethyl-8-ribityllumazine synthase activity"/>
    <property type="evidence" value="ECO:0007669"/>
    <property type="project" value="UniProtKB-EC"/>
</dbReference>
<reference evidence="8 9" key="1">
    <citation type="journal article" date="2019" name="Sci. Rep.">
        <title>Comparative genomics of chytrid fungi reveal insights into the obligate biotrophic and pathogenic lifestyle of Synchytrium endobioticum.</title>
        <authorList>
            <person name="van de Vossenberg B.T.L.H."/>
            <person name="Warris S."/>
            <person name="Nguyen H.D.T."/>
            <person name="van Gent-Pelzer M.P.E."/>
            <person name="Joly D.L."/>
            <person name="van de Geest H.C."/>
            <person name="Bonants P.J.M."/>
            <person name="Smith D.S."/>
            <person name="Levesque C.A."/>
            <person name="van der Lee T.A.J."/>
        </authorList>
    </citation>
    <scope>NUCLEOTIDE SEQUENCE [LARGE SCALE GENOMIC DNA]</scope>
    <source>
        <strain evidence="8 9">LEV6574</strain>
    </source>
</reference>
<dbReference type="EMBL" id="QEAM01000082">
    <property type="protein sequence ID" value="TPX47224.1"/>
    <property type="molecule type" value="Genomic_DNA"/>
</dbReference>
<dbReference type="InterPro" id="IPR002180">
    <property type="entry name" value="LS/RS"/>
</dbReference>
<evidence type="ECO:0000313" key="9">
    <source>
        <dbReference type="Proteomes" id="UP000320475"/>
    </source>
</evidence>
<gene>
    <name evidence="8" type="primary">RIB4</name>
    <name evidence="8" type="ORF">SeLEV6574_g02785</name>
</gene>
<comment type="pathway">
    <text evidence="1 7">Cofactor biosynthesis; riboflavin biosynthesis; riboflavin from 2-hydroxy-3-oxobutyl phosphate and 5-amino-6-(D-ribitylamino)uracil: step 1/2.</text>
</comment>
<comment type="similarity">
    <text evidence="2 7">Belongs to the DMRL synthase family.</text>
</comment>
<comment type="function">
    <text evidence="7">Catalyzes the formation of 6,7-dimethyl-8-ribityllumazine by condensation of 5-amino-6-(D-ribitylamino)uracil with 3,4-dihydroxy-2-butanone 4-phosphate. This is the penultimate step in the biosynthesis of riboflavin.</text>
</comment>
<dbReference type="UniPathway" id="UPA00275">
    <property type="reaction ID" value="UER00404"/>
</dbReference>
<sequence>MADHTVKGVEPLPEGTLDGSDLRILIVHTRWNFSIVKQLLEGTISTLKSLKVPASSIVIESVPGSFELPIAAHRLLSSAQGASSSQNPAAVSKAFDAAICIGVLIKGSTMHFEYIAESATQGLMRVGLDTGIPVIFGVLTCLTEDQAFQRAGMARGGHNHGQDWAAAAVEMGLLKRRTS</sequence>
<keyword evidence="4 7" id="KW-0686">Riboflavin biosynthesis</keyword>
<accession>A0A507D6U8</accession>
<evidence type="ECO:0000256" key="5">
    <source>
        <dbReference type="ARBA" id="ARBA00022679"/>
    </source>
</evidence>
<dbReference type="AlphaFoldDB" id="A0A507D6U8"/>
<keyword evidence="5 7" id="KW-0808">Transferase</keyword>
<dbReference type="SUPFAM" id="SSF52121">
    <property type="entry name" value="Lumazine synthase"/>
    <property type="match status" value="1"/>
</dbReference>
<proteinExistence type="inferred from homology"/>
<organism evidence="8 9">
    <name type="scientific">Synchytrium endobioticum</name>
    <dbReference type="NCBI Taxonomy" id="286115"/>
    <lineage>
        <taxon>Eukaryota</taxon>
        <taxon>Fungi</taxon>
        <taxon>Fungi incertae sedis</taxon>
        <taxon>Chytridiomycota</taxon>
        <taxon>Chytridiomycota incertae sedis</taxon>
        <taxon>Chytridiomycetes</taxon>
        <taxon>Synchytriales</taxon>
        <taxon>Synchytriaceae</taxon>
        <taxon>Synchytrium</taxon>
    </lineage>
</organism>
<name>A0A507D6U8_9FUNG</name>
<dbReference type="Proteomes" id="UP000320475">
    <property type="component" value="Unassembled WGS sequence"/>
</dbReference>
<evidence type="ECO:0000256" key="3">
    <source>
        <dbReference type="ARBA" id="ARBA00012664"/>
    </source>
</evidence>
<dbReference type="GO" id="GO:0009231">
    <property type="term" value="P:riboflavin biosynthetic process"/>
    <property type="evidence" value="ECO:0007669"/>
    <property type="project" value="UniProtKB-UniPathway"/>
</dbReference>
<dbReference type="GO" id="GO:0005758">
    <property type="term" value="C:mitochondrial intermembrane space"/>
    <property type="evidence" value="ECO:0007669"/>
    <property type="project" value="TreeGrafter"/>
</dbReference>
<comment type="caution">
    <text evidence="8">The sequence shown here is derived from an EMBL/GenBank/DDBJ whole genome shotgun (WGS) entry which is preliminary data.</text>
</comment>
<dbReference type="EC" id="2.5.1.78" evidence="3 7"/>
<dbReference type="PANTHER" id="PTHR21058">
    <property type="entry name" value="6,7-DIMETHYL-8-RIBITYLLUMAZINE SYNTHASE DMRL SYNTHASE LUMAZINE SYNTHASE"/>
    <property type="match status" value="1"/>
</dbReference>
<dbReference type="InterPro" id="IPR036467">
    <property type="entry name" value="LS/RS_sf"/>
</dbReference>
<dbReference type="NCBIfam" id="TIGR00114">
    <property type="entry name" value="lumazine-synth"/>
    <property type="match status" value="1"/>
</dbReference>
<evidence type="ECO:0000256" key="2">
    <source>
        <dbReference type="ARBA" id="ARBA00007424"/>
    </source>
</evidence>
<evidence type="ECO:0000256" key="6">
    <source>
        <dbReference type="ARBA" id="ARBA00048785"/>
    </source>
</evidence>